<sequence>MDDIANVTVAEWLDRIARPSAVWAAGSVNAVTCAQAWSLVEMIAGLASRHANDPGLGAIADRAQLARRHLLSLAKQDALAFQKVLRDPSPQHYGQAAQIPLEVLGWARQGQDAAQQPALVSYHLAALDLKCAYQLFDAVSATSQALIADNLPHLETTERCRVLQRLRSLDLREI</sequence>
<evidence type="ECO:0000313" key="3">
    <source>
        <dbReference type="Proteomes" id="UP000241848"/>
    </source>
</evidence>
<dbReference type="Pfam" id="PF04961">
    <property type="entry name" value="FTCD_C"/>
    <property type="match status" value="1"/>
</dbReference>
<accession>A0A2T2WG18</accession>
<dbReference type="Proteomes" id="UP000241848">
    <property type="component" value="Unassembled WGS sequence"/>
</dbReference>
<name>A0A2T2WG18_9FIRM</name>
<proteinExistence type="predicted"/>
<dbReference type="GO" id="GO:0003824">
    <property type="term" value="F:catalytic activity"/>
    <property type="evidence" value="ECO:0007669"/>
    <property type="project" value="InterPro"/>
</dbReference>
<evidence type="ECO:0000313" key="2">
    <source>
        <dbReference type="EMBL" id="PSR21191.1"/>
    </source>
</evidence>
<protein>
    <recommendedName>
        <fullName evidence="1">Cyclodeaminase/cyclohydrolase domain-containing protein</fullName>
    </recommendedName>
</protein>
<comment type="caution">
    <text evidence="2">The sequence shown here is derived from an EMBL/GenBank/DDBJ whole genome shotgun (WGS) entry which is preliminary data.</text>
</comment>
<evidence type="ECO:0000259" key="1">
    <source>
        <dbReference type="Pfam" id="PF04961"/>
    </source>
</evidence>
<dbReference type="InterPro" id="IPR007044">
    <property type="entry name" value="Cyclodeamin/CycHdrlase"/>
</dbReference>
<dbReference type="InterPro" id="IPR036178">
    <property type="entry name" value="Formintransfe-cycloase-like_sf"/>
</dbReference>
<organism evidence="2 3">
    <name type="scientific">Sulfobacillus acidophilus</name>
    <dbReference type="NCBI Taxonomy" id="53633"/>
    <lineage>
        <taxon>Bacteria</taxon>
        <taxon>Bacillati</taxon>
        <taxon>Bacillota</taxon>
        <taxon>Clostridia</taxon>
        <taxon>Eubacteriales</taxon>
        <taxon>Clostridiales Family XVII. Incertae Sedis</taxon>
        <taxon>Sulfobacillus</taxon>
    </lineage>
</organism>
<feature type="domain" description="Cyclodeaminase/cyclohydrolase" evidence="1">
    <location>
        <begin position="8"/>
        <end position="160"/>
    </location>
</feature>
<gene>
    <name evidence="2" type="ORF">C7B45_11935</name>
</gene>
<dbReference type="Gene3D" id="1.20.120.680">
    <property type="entry name" value="Formiminotetrahydrofolate cyclodeaminase monomer, up-and-down helical bundle"/>
    <property type="match status" value="1"/>
</dbReference>
<dbReference type="AlphaFoldDB" id="A0A2T2WG18"/>
<reference evidence="2 3" key="1">
    <citation type="journal article" date="2014" name="BMC Genomics">
        <title>Comparison of environmental and isolate Sulfobacillus genomes reveals diverse carbon, sulfur, nitrogen, and hydrogen metabolisms.</title>
        <authorList>
            <person name="Justice N.B."/>
            <person name="Norman A."/>
            <person name="Brown C.T."/>
            <person name="Singh A."/>
            <person name="Thomas B.C."/>
            <person name="Banfield J.F."/>
        </authorList>
    </citation>
    <scope>NUCLEOTIDE SEQUENCE [LARGE SCALE GENOMIC DNA]</scope>
    <source>
        <strain evidence="2">AMDSBA3</strain>
    </source>
</reference>
<dbReference type="EMBL" id="PXYV01000040">
    <property type="protein sequence ID" value="PSR21191.1"/>
    <property type="molecule type" value="Genomic_DNA"/>
</dbReference>
<dbReference type="SUPFAM" id="SSF101262">
    <property type="entry name" value="Methenyltetrahydrofolate cyclohydrolase-like"/>
    <property type="match status" value="1"/>
</dbReference>